<evidence type="ECO:0000259" key="2">
    <source>
        <dbReference type="Pfam" id="PF01613"/>
    </source>
</evidence>
<comment type="caution">
    <text evidence="3">The sequence shown here is derived from an EMBL/GenBank/DDBJ whole genome shotgun (WGS) entry which is preliminary data.</text>
</comment>
<dbReference type="AlphaFoldDB" id="A6BJP4"/>
<dbReference type="HOGENOM" id="CLU_102849_0_0_9"/>
<evidence type="ECO:0000313" key="4">
    <source>
        <dbReference type="Proteomes" id="UP000004016"/>
    </source>
</evidence>
<evidence type="ECO:0000313" key="3">
    <source>
        <dbReference type="EMBL" id="EDM62127.1"/>
    </source>
</evidence>
<sequence length="192" mass="22264">MYSCYCFILNFVRVHKDDKEDMEMAFKEVAIESLEFNPFTKISKEWMLVTAGDEKKSNTMTASWGGVGIMWGKNIATAYIRPQRYTKKFMDETGMYTLSFLSEDYRKALSVCGSVSGKDVEDKWKEAGLHPYAVDGTTAVEEADLIFVCKTQYTQDMKPECFDVKENDDKWYPDKDYHTMYMGEIVKVLKRV</sequence>
<dbReference type="InterPro" id="IPR052174">
    <property type="entry name" value="Flavoredoxin"/>
</dbReference>
<name>A6BJP4_9FIRM</name>
<dbReference type="GO" id="GO:0016646">
    <property type="term" value="F:oxidoreductase activity, acting on the CH-NH group of donors, NAD or NADP as acceptor"/>
    <property type="evidence" value="ECO:0007669"/>
    <property type="project" value="UniProtKB-ARBA"/>
</dbReference>
<dbReference type="InterPro" id="IPR002563">
    <property type="entry name" value="Flavin_Rdtase-like_dom"/>
</dbReference>
<feature type="domain" description="Flavin reductase like" evidence="2">
    <location>
        <begin position="43"/>
        <end position="188"/>
    </location>
</feature>
<dbReference type="eggNOG" id="COG1853">
    <property type="taxonomic scope" value="Bacteria"/>
</dbReference>
<dbReference type="SUPFAM" id="SSF50475">
    <property type="entry name" value="FMN-binding split barrel"/>
    <property type="match status" value="1"/>
</dbReference>
<evidence type="ECO:0000256" key="1">
    <source>
        <dbReference type="ARBA" id="ARBA00038054"/>
    </source>
</evidence>
<protein>
    <recommendedName>
        <fullName evidence="2">Flavin reductase like domain-containing protein</fullName>
    </recommendedName>
</protein>
<reference evidence="3 4" key="1">
    <citation type="submission" date="2007-03" db="EMBL/GenBank/DDBJ databases">
        <authorList>
            <person name="Fulton L."/>
            <person name="Clifton S."/>
            <person name="Fulton B."/>
            <person name="Xu J."/>
            <person name="Minx P."/>
            <person name="Pepin K.H."/>
            <person name="Johnson M."/>
            <person name="Thiruvilangam P."/>
            <person name="Bhonagiri V."/>
            <person name="Nash W.E."/>
            <person name="Mardis E.R."/>
            <person name="Wilson R.K."/>
        </authorList>
    </citation>
    <scope>NUCLEOTIDE SEQUENCE [LARGE SCALE GENOMIC DNA]</scope>
    <source>
        <strain evidence="3 4">DSM 13814</strain>
    </source>
</reference>
<dbReference type="Proteomes" id="UP000004016">
    <property type="component" value="Unassembled WGS sequence"/>
</dbReference>
<dbReference type="PANTHER" id="PTHR43567">
    <property type="entry name" value="FLAVOREDOXIN-RELATED-RELATED"/>
    <property type="match status" value="1"/>
</dbReference>
<comment type="similarity">
    <text evidence="1">Belongs to the flavoredoxin family.</text>
</comment>
<dbReference type="EMBL" id="AAXB02000017">
    <property type="protein sequence ID" value="EDM62127.1"/>
    <property type="molecule type" value="Genomic_DNA"/>
</dbReference>
<dbReference type="Gene3D" id="2.30.110.10">
    <property type="entry name" value="Electron Transport, Fmn-binding Protein, Chain A"/>
    <property type="match status" value="1"/>
</dbReference>
<dbReference type="GO" id="GO:0010181">
    <property type="term" value="F:FMN binding"/>
    <property type="evidence" value="ECO:0007669"/>
    <property type="project" value="InterPro"/>
</dbReference>
<dbReference type="InterPro" id="IPR012349">
    <property type="entry name" value="Split_barrel_FMN-bd"/>
</dbReference>
<proteinExistence type="inferred from homology"/>
<gene>
    <name evidence="3" type="ORF">DORLON_02539</name>
</gene>
<dbReference type="PANTHER" id="PTHR43567:SF5">
    <property type="entry name" value="HYPOTHETICAL CYTOSOLIC PROTEIN"/>
    <property type="match status" value="1"/>
</dbReference>
<accession>A6BJP4</accession>
<reference evidence="3 4" key="2">
    <citation type="submission" date="2007-04" db="EMBL/GenBank/DDBJ databases">
        <title>Draft genome sequence of Dorea longicatena (DSM 13814).</title>
        <authorList>
            <person name="Sudarsanam P."/>
            <person name="Ley R."/>
            <person name="Guruge J."/>
            <person name="Turnbaugh P.J."/>
            <person name="Mahowald M."/>
            <person name="Liep D."/>
            <person name="Gordon J."/>
        </authorList>
    </citation>
    <scope>NUCLEOTIDE SEQUENCE [LARGE SCALE GENOMIC DNA]</scope>
    <source>
        <strain evidence="3 4">DSM 13814</strain>
    </source>
</reference>
<dbReference type="Pfam" id="PF01613">
    <property type="entry name" value="Flavin_Reduct"/>
    <property type="match status" value="1"/>
</dbReference>
<organism evidence="3 4">
    <name type="scientific">Dorea longicatena DSM 13814</name>
    <dbReference type="NCBI Taxonomy" id="411462"/>
    <lineage>
        <taxon>Bacteria</taxon>
        <taxon>Bacillati</taxon>
        <taxon>Bacillota</taxon>
        <taxon>Clostridia</taxon>
        <taxon>Lachnospirales</taxon>
        <taxon>Lachnospiraceae</taxon>
        <taxon>Dorea</taxon>
    </lineage>
</organism>